<feature type="domain" description="HEPN" evidence="1">
    <location>
        <begin position="14"/>
        <end position="132"/>
    </location>
</feature>
<dbReference type="Pfam" id="PF05168">
    <property type="entry name" value="HEPN"/>
    <property type="match status" value="1"/>
</dbReference>
<dbReference type="SUPFAM" id="SSF81593">
    <property type="entry name" value="Nucleotidyltransferase substrate binding subunit/domain"/>
    <property type="match status" value="1"/>
</dbReference>
<gene>
    <name evidence="2" type="ORF">S01H1_66418</name>
</gene>
<organism evidence="2">
    <name type="scientific">marine sediment metagenome</name>
    <dbReference type="NCBI Taxonomy" id="412755"/>
    <lineage>
        <taxon>unclassified sequences</taxon>
        <taxon>metagenomes</taxon>
        <taxon>ecological metagenomes</taxon>
    </lineage>
</organism>
<dbReference type="InterPro" id="IPR007842">
    <property type="entry name" value="HEPN_dom"/>
</dbReference>
<evidence type="ECO:0000259" key="1">
    <source>
        <dbReference type="Pfam" id="PF05168"/>
    </source>
</evidence>
<dbReference type="Gene3D" id="1.20.120.330">
    <property type="entry name" value="Nucleotidyltransferases domain 2"/>
    <property type="match status" value="1"/>
</dbReference>
<reference evidence="2" key="1">
    <citation type="journal article" date="2014" name="Front. Microbiol.">
        <title>High frequency of phylogenetically diverse reductive dehalogenase-homologous genes in deep subseafloor sedimentary metagenomes.</title>
        <authorList>
            <person name="Kawai M."/>
            <person name="Futagami T."/>
            <person name="Toyoda A."/>
            <person name="Takaki Y."/>
            <person name="Nishi S."/>
            <person name="Hori S."/>
            <person name="Arai W."/>
            <person name="Tsubouchi T."/>
            <person name="Morono Y."/>
            <person name="Uchiyama I."/>
            <person name="Ito T."/>
            <person name="Fujiyama A."/>
            <person name="Inagaki F."/>
            <person name="Takami H."/>
        </authorList>
    </citation>
    <scope>NUCLEOTIDE SEQUENCE</scope>
    <source>
        <strain evidence="2">Expedition CK06-06</strain>
    </source>
</reference>
<evidence type="ECO:0000313" key="2">
    <source>
        <dbReference type="EMBL" id="GAG30512.1"/>
    </source>
</evidence>
<sequence length="164" mass="19081">MLKKYTLRNGYNVKDLLHFAFAHIEAADILFKHDPVYYDTAGYLYHLGVEVIFKAWHLHVFGFFKPGHNIQQLYNELKELDTSASLHPSHEEILSTLSKFSELRYPEISKPIEIGANNAEKIDELVEALWKILPDELIKAYNEIVRTRKGGRTLMVRNNDKPKK</sequence>
<accession>X0X564</accession>
<dbReference type="EMBL" id="BARS01043912">
    <property type="protein sequence ID" value="GAG30512.1"/>
    <property type="molecule type" value="Genomic_DNA"/>
</dbReference>
<protein>
    <recommendedName>
        <fullName evidence="1">HEPN domain-containing protein</fullName>
    </recommendedName>
</protein>
<dbReference type="AlphaFoldDB" id="X0X564"/>
<proteinExistence type="predicted"/>
<comment type="caution">
    <text evidence="2">The sequence shown here is derived from an EMBL/GenBank/DDBJ whole genome shotgun (WGS) entry which is preliminary data.</text>
</comment>
<name>X0X564_9ZZZZ</name>